<evidence type="ECO:0000256" key="14">
    <source>
        <dbReference type="PROSITE-ProRule" id="PRU00090"/>
    </source>
</evidence>
<dbReference type="Gene3D" id="1.20.1070.10">
    <property type="entry name" value="Rhodopsin 7-helix transmembrane proteins"/>
    <property type="match status" value="1"/>
</dbReference>
<dbReference type="InterPro" id="IPR036790">
    <property type="entry name" value="Frizzled_dom_sf"/>
</dbReference>
<evidence type="ECO:0000256" key="15">
    <source>
        <dbReference type="SAM" id="MobiDB-lite"/>
    </source>
</evidence>
<evidence type="ECO:0000256" key="13">
    <source>
        <dbReference type="ARBA" id="ARBA00023224"/>
    </source>
</evidence>
<evidence type="ECO:0000256" key="16">
    <source>
        <dbReference type="SAM" id="Phobius"/>
    </source>
</evidence>
<dbReference type="AlphaFoldDB" id="A0A7J5Z9Y2"/>
<dbReference type="SMART" id="SM00063">
    <property type="entry name" value="FRI"/>
    <property type="match status" value="1"/>
</dbReference>
<dbReference type="GO" id="GO:0060070">
    <property type="term" value="P:canonical Wnt signaling pathway"/>
    <property type="evidence" value="ECO:0007669"/>
    <property type="project" value="TreeGrafter"/>
</dbReference>
<evidence type="ECO:0000256" key="1">
    <source>
        <dbReference type="ARBA" id="ARBA00004651"/>
    </source>
</evidence>
<dbReference type="InterPro" id="IPR017981">
    <property type="entry name" value="GPCR_2-like_7TM"/>
</dbReference>
<keyword evidence="10 16" id="KW-0472">Membrane</keyword>
<keyword evidence="8 16" id="KW-1133">Transmembrane helix</keyword>
<dbReference type="InterPro" id="IPR020067">
    <property type="entry name" value="Frizzled_dom"/>
</dbReference>
<keyword evidence="3" id="KW-0217">Developmental protein</keyword>
<dbReference type="GO" id="GO:0005886">
    <property type="term" value="C:plasma membrane"/>
    <property type="evidence" value="ECO:0007669"/>
    <property type="project" value="UniProtKB-SubCell"/>
</dbReference>
<dbReference type="PROSITE" id="PS50261">
    <property type="entry name" value="G_PROTEIN_RECEP_F2_4"/>
    <property type="match status" value="1"/>
</dbReference>
<dbReference type="GO" id="GO:0035567">
    <property type="term" value="P:non-canonical Wnt signaling pathway"/>
    <property type="evidence" value="ECO:0007669"/>
    <property type="project" value="TreeGrafter"/>
</dbReference>
<evidence type="ECO:0000259" key="18">
    <source>
        <dbReference type="PROSITE" id="PS50261"/>
    </source>
</evidence>
<feature type="transmembrane region" description="Helical" evidence="16">
    <location>
        <begin position="1211"/>
        <end position="1231"/>
    </location>
</feature>
<dbReference type="PANTHER" id="PTHR11309:SF90">
    <property type="entry name" value="FRIZZLED-8"/>
    <property type="match status" value="1"/>
</dbReference>
<dbReference type="Pfam" id="PF01392">
    <property type="entry name" value="Fz"/>
    <property type="match status" value="1"/>
</dbReference>
<dbReference type="OrthoDB" id="10053709at2759"/>
<keyword evidence="20" id="KW-1185">Reference proteome</keyword>
<dbReference type="PANTHER" id="PTHR11309">
    <property type="entry name" value="FRIZZLED"/>
    <property type="match status" value="1"/>
</dbReference>
<evidence type="ECO:0000256" key="8">
    <source>
        <dbReference type="ARBA" id="ARBA00022989"/>
    </source>
</evidence>
<dbReference type="CDD" id="cd15250">
    <property type="entry name" value="7tmF_FZD8"/>
    <property type="match status" value="1"/>
</dbReference>
<evidence type="ECO:0000256" key="2">
    <source>
        <dbReference type="ARBA" id="ARBA00008077"/>
    </source>
</evidence>
<evidence type="ECO:0000256" key="4">
    <source>
        <dbReference type="ARBA" id="ARBA00022475"/>
    </source>
</evidence>
<dbReference type="InterPro" id="IPR041776">
    <property type="entry name" value="FZ8_CRD"/>
</dbReference>
<dbReference type="GO" id="GO:0017147">
    <property type="term" value="F:Wnt-protein binding"/>
    <property type="evidence" value="ECO:0007669"/>
    <property type="project" value="TreeGrafter"/>
</dbReference>
<organism evidence="19 20">
    <name type="scientific">Dissostichus mawsoni</name>
    <name type="common">Antarctic cod</name>
    <dbReference type="NCBI Taxonomy" id="36200"/>
    <lineage>
        <taxon>Eukaryota</taxon>
        <taxon>Metazoa</taxon>
        <taxon>Chordata</taxon>
        <taxon>Craniata</taxon>
        <taxon>Vertebrata</taxon>
        <taxon>Euteleostomi</taxon>
        <taxon>Actinopterygii</taxon>
        <taxon>Neopterygii</taxon>
        <taxon>Teleostei</taxon>
        <taxon>Neoteleostei</taxon>
        <taxon>Acanthomorphata</taxon>
        <taxon>Eupercaria</taxon>
        <taxon>Perciformes</taxon>
        <taxon>Notothenioidei</taxon>
        <taxon>Nototheniidae</taxon>
        <taxon>Dissostichus</taxon>
    </lineage>
</organism>
<feature type="transmembrane region" description="Helical" evidence="16">
    <location>
        <begin position="806"/>
        <end position="829"/>
    </location>
</feature>
<keyword evidence="6 16" id="KW-0812">Transmembrane</keyword>
<evidence type="ECO:0000256" key="9">
    <source>
        <dbReference type="ARBA" id="ARBA00023040"/>
    </source>
</evidence>
<evidence type="ECO:0000313" key="20">
    <source>
        <dbReference type="Proteomes" id="UP000518266"/>
    </source>
</evidence>
<keyword evidence="4" id="KW-1003">Cell membrane</keyword>
<evidence type="ECO:0008006" key="21">
    <source>
        <dbReference type="Google" id="ProtNLM"/>
    </source>
</evidence>
<keyword evidence="11 14" id="KW-1015">Disulfide bond</keyword>
<dbReference type="PROSITE" id="PS50038">
    <property type="entry name" value="FZ"/>
    <property type="match status" value="1"/>
</dbReference>
<feature type="region of interest" description="Disordered" evidence="15">
    <location>
        <begin position="244"/>
        <end position="273"/>
    </location>
</feature>
<feature type="region of interest" description="Disordered" evidence="15">
    <location>
        <begin position="722"/>
        <end position="744"/>
    </location>
</feature>
<evidence type="ECO:0000256" key="3">
    <source>
        <dbReference type="ARBA" id="ARBA00022473"/>
    </source>
</evidence>
<dbReference type="GO" id="GO:0042813">
    <property type="term" value="F:Wnt receptor activity"/>
    <property type="evidence" value="ECO:0007669"/>
    <property type="project" value="TreeGrafter"/>
</dbReference>
<feature type="transmembrane region" description="Helical" evidence="16">
    <location>
        <begin position="928"/>
        <end position="950"/>
    </location>
</feature>
<feature type="disulfide bond" evidence="14">
    <location>
        <begin position="594"/>
        <end position="655"/>
    </location>
</feature>
<evidence type="ECO:0000256" key="6">
    <source>
        <dbReference type="ARBA" id="ARBA00022692"/>
    </source>
</evidence>
<feature type="disulfide bond" evidence="14">
    <location>
        <begin position="666"/>
        <end position="707"/>
    </location>
</feature>
<dbReference type="Gene3D" id="1.10.2000.10">
    <property type="entry name" value="Frizzled cysteine-rich domain"/>
    <property type="match status" value="1"/>
</dbReference>
<evidence type="ECO:0000256" key="5">
    <source>
        <dbReference type="ARBA" id="ARBA00022687"/>
    </source>
</evidence>
<dbReference type="Pfam" id="PF01534">
    <property type="entry name" value="Frizzled"/>
    <property type="match status" value="1"/>
</dbReference>
<evidence type="ECO:0000256" key="10">
    <source>
        <dbReference type="ARBA" id="ARBA00023136"/>
    </source>
</evidence>
<evidence type="ECO:0000256" key="12">
    <source>
        <dbReference type="ARBA" id="ARBA00023170"/>
    </source>
</evidence>
<feature type="compositionally biased region" description="Basic residues" evidence="15">
    <location>
        <begin position="734"/>
        <end position="744"/>
    </location>
</feature>
<evidence type="ECO:0000256" key="11">
    <source>
        <dbReference type="ARBA" id="ARBA00023157"/>
    </source>
</evidence>
<reference evidence="19 20" key="1">
    <citation type="submission" date="2020-03" db="EMBL/GenBank/DDBJ databases">
        <title>Dissostichus mawsoni Genome sequencing and assembly.</title>
        <authorList>
            <person name="Park H."/>
        </authorList>
    </citation>
    <scope>NUCLEOTIDE SEQUENCE [LARGE SCALE GENOMIC DNA]</scope>
    <source>
        <strain evidence="19">DM0001</strain>
        <tissue evidence="19">Muscle</tissue>
    </source>
</reference>
<comment type="subcellular location">
    <subcellularLocation>
        <location evidence="1">Cell membrane</location>
        <topology evidence="1">Multi-pass membrane protein</topology>
    </subcellularLocation>
</comment>
<dbReference type="GO" id="GO:0004930">
    <property type="term" value="F:G protein-coupled receptor activity"/>
    <property type="evidence" value="ECO:0007669"/>
    <property type="project" value="UniProtKB-KW"/>
</dbReference>
<keyword evidence="7" id="KW-0732">Signal</keyword>
<evidence type="ECO:0000256" key="7">
    <source>
        <dbReference type="ARBA" id="ARBA00022729"/>
    </source>
</evidence>
<proteinExistence type="inferred from homology"/>
<feature type="domain" description="FZ" evidence="17">
    <location>
        <begin position="589"/>
        <end position="710"/>
    </location>
</feature>
<accession>A0A7J5Z9Y2</accession>
<comment type="caution">
    <text evidence="19">The sequence shown here is derived from an EMBL/GenBank/DDBJ whole genome shotgun (WGS) entry which is preliminary data.</text>
</comment>
<protein>
    <recommendedName>
        <fullName evidence="21">Frizzled-8</fullName>
    </recommendedName>
</protein>
<dbReference type="EMBL" id="JAAKFY010000004">
    <property type="protein sequence ID" value="KAF3857859.1"/>
    <property type="molecule type" value="Genomic_DNA"/>
</dbReference>
<comment type="similarity">
    <text evidence="2">Belongs to the G-protein coupled receptor Fz/Smo family.</text>
</comment>
<evidence type="ECO:0000259" key="17">
    <source>
        <dbReference type="PROSITE" id="PS50038"/>
    </source>
</evidence>
<name>A0A7J5Z9Y2_DISMA</name>
<feature type="transmembrane region" description="Helical" evidence="16">
    <location>
        <begin position="889"/>
        <end position="916"/>
    </location>
</feature>
<feature type="transmembrane region" description="Helical" evidence="16">
    <location>
        <begin position="1022"/>
        <end position="1043"/>
    </location>
</feature>
<evidence type="ECO:0000313" key="19">
    <source>
        <dbReference type="EMBL" id="KAF3857859.1"/>
    </source>
</evidence>
<feature type="domain" description="G-protein coupled receptors family 2 profile 2" evidence="18">
    <location>
        <begin position="805"/>
        <end position="1098"/>
    </location>
</feature>
<feature type="disulfide bond" evidence="14">
    <location>
        <begin position="639"/>
        <end position="677"/>
    </location>
</feature>
<feature type="region of interest" description="Disordered" evidence="15">
    <location>
        <begin position="452"/>
        <end position="474"/>
    </location>
</feature>
<dbReference type="SUPFAM" id="SSF63501">
    <property type="entry name" value="Frizzled cysteine-rich domain"/>
    <property type="match status" value="1"/>
</dbReference>
<gene>
    <name evidence="19" type="ORF">F7725_011060</name>
</gene>
<dbReference type="Proteomes" id="UP000518266">
    <property type="component" value="Unassembled WGS sequence"/>
</dbReference>
<feature type="transmembrane region" description="Helical" evidence="16">
    <location>
        <begin position="1069"/>
        <end position="1091"/>
    </location>
</feature>
<dbReference type="CDD" id="cd07461">
    <property type="entry name" value="CRD_FZ8"/>
    <property type="match status" value="1"/>
</dbReference>
<feature type="disulfide bond" evidence="14">
    <location>
        <begin position="602"/>
        <end position="648"/>
    </location>
</feature>
<dbReference type="PRINTS" id="PR00489">
    <property type="entry name" value="FRIZZLED"/>
</dbReference>
<dbReference type="InterPro" id="IPR015526">
    <property type="entry name" value="Frizzled/SFRP"/>
</dbReference>
<keyword evidence="13" id="KW-0807">Transducer</keyword>
<dbReference type="FunFam" id="1.20.1070.10:FF:000053">
    <property type="entry name" value="Frizzled class receptor 8a"/>
    <property type="match status" value="1"/>
</dbReference>
<dbReference type="InterPro" id="IPR000539">
    <property type="entry name" value="Frizzled/Smoothened_7TM"/>
</dbReference>
<feature type="disulfide bond" evidence="14">
    <location>
        <begin position="670"/>
        <end position="694"/>
    </location>
</feature>
<feature type="transmembrane region" description="Helical" evidence="16">
    <location>
        <begin position="980"/>
        <end position="1001"/>
    </location>
</feature>
<feature type="transmembrane region" description="Helical" evidence="16">
    <location>
        <begin position="841"/>
        <end position="861"/>
    </location>
</feature>
<dbReference type="SMART" id="SM01330">
    <property type="entry name" value="Frizzled"/>
    <property type="match status" value="1"/>
</dbReference>
<sequence length="1260" mass="140390">MIQRPDGFKHQVRPMGASRGGPGHCLNCRPVKVVGLLPFDPDPPQVLPLEQSPTVCPALGSQPAERCCDGGHLGKLSRSLHPLSGLQTLDSEERERKQSSELPFKSRAVIVIHIEMSLDEFLAEPPYDEPWRGQLWAKADPVIAAGSKITAVWSSCSQRSEDPQCSACVGRVVLAVVKLFLETCHCVSAAQLCCGADRLCGATERKWEGALLAACRDVLQGPRKLLPAASVHLSDGKSCGAAADLEESRETQRKHTGRGGGKWRGGKREQKDEQKINNNETLCDAASPYGFFLCVVLLVLREKGQKSIKRYIISPLSSLFKVSGFSVGFPFRLVERGWKRENGNPSQLSLTFSVALSARDETPSGLFWQTKVARTKNNTLLLSVEVARETGRRSGWSPHFLNSLQHIDRRPVIHRHSSTANYQDVSEEQTQRLHTLKFTEFPLEMRPLRGRGRAKGVERAGSSIGKKARKVQKTKNDMLDVQRRTEGGREGEGVKKTGQIDTEVKKTQNFLSLFAVGNGLTLSDVCQAQCKAEAVAGLALHVWLKRMQDSYLSQWIRSMKSDGTKAKMERTIPGWCVLFALVLRGCMAAKELQCQEISVPLCKGIGYNYTYMPNQFNHDTQDEAGLEVHQFWPLVEIKCSPDLRFFLCSMYTPICLEDYKKPLPPCRSVCERAKAGCAPLMRQYGFPWPDRMRCDLLPEQGNQDMLCMDYNRSQTTTASPVVAKPTNRPVKPYNPRKKSSYGRGIPGKHKPAASPCEPGCFCRAPMVPVTGDSHPLQNRVKTGQILNCAMPCHNPYFTQEERTFTAFWIGLWSVLCFISTFATVATFLIDMERFKYPERPIIFLSACYMFVSIGYIVRLIAGHEEVACNRESGAEHIHYETTGPALCTIVFLLIYFFGMASSIWWVILSLTWFLAAGMKWGNEAIASYAQYFHLAAWLIPSLKSIAVLALSSVDGDSVAGICYVGNQNLDNLRGFVLAPLVIYLFIGTMFLLAGFVSLFRIRSVIKQGGTKTDKLERLMIRIGVFTVLYTVPATVIVACYFYEQHNRQTWEITHNCTCMTDPSRQRPDYAVFMLKYFMCLLVGITSGAWIWSGKTLDSWRTFCTRCCWGSKASAGSMYSDVSTGLTWRSGTASSVSCPKQMPLSRGLTLVKGQQVCLCDLLTSTSDSRVLSLSTSRRRIRRDEGTVEVSVGCGGQIIDVVVNTLLCSPLLISSIFISLFLLHLIMAFMELTRSTKLSRMDKEATPSMKFSIKVFSVGLEM</sequence>
<keyword evidence="12" id="KW-0675">Receptor</keyword>
<keyword evidence="9" id="KW-0297">G-protein coupled receptor</keyword>
<dbReference type="FunFam" id="1.10.2000.10:FF:000004">
    <property type="entry name" value="Frizzled class receptor 8a"/>
    <property type="match status" value="1"/>
</dbReference>
<keyword evidence="5" id="KW-0879">Wnt signaling pathway</keyword>